<evidence type="ECO:0000313" key="5">
    <source>
        <dbReference type="Proteomes" id="UP000243937"/>
    </source>
</evidence>
<feature type="domain" description="N-acetyltransferase" evidence="3">
    <location>
        <begin position="9"/>
        <end position="143"/>
    </location>
</feature>
<keyword evidence="1 4" id="KW-0808">Transferase</keyword>
<dbReference type="EMBL" id="CP021377">
    <property type="protein sequence ID" value="ART81587.1"/>
    <property type="molecule type" value="Genomic_DNA"/>
</dbReference>
<dbReference type="InterPro" id="IPR000182">
    <property type="entry name" value="GNAT_dom"/>
</dbReference>
<protein>
    <submittedName>
        <fullName evidence="4">GNAT family N-acetyltransferase</fullName>
    </submittedName>
</protein>
<gene>
    <name evidence="4" type="ORF">CBP31_02205</name>
</gene>
<accession>A0A1Y0D2Z4</accession>
<evidence type="ECO:0000313" key="4">
    <source>
        <dbReference type="EMBL" id="ART81587.1"/>
    </source>
</evidence>
<evidence type="ECO:0000259" key="3">
    <source>
        <dbReference type="PROSITE" id="PS51186"/>
    </source>
</evidence>
<dbReference type="InterPro" id="IPR050680">
    <property type="entry name" value="YpeA/RimI_acetyltransf"/>
</dbReference>
<dbReference type="RefSeq" id="WP_087034673.1">
    <property type="nucleotide sequence ID" value="NZ_CP021377.1"/>
</dbReference>
<dbReference type="CDD" id="cd04301">
    <property type="entry name" value="NAT_SF"/>
    <property type="match status" value="1"/>
</dbReference>
<sequence length="147" mass="16815">MPPRLHPNLTIRQIDWQQTIPVRHLVLWPDRPPAFSQVENDAAGQHFGGFIDDNLVCVASVFIEGEQARLRKYATLPQFQGQGVGTQVLSAIFAYLKQAKFSYFWCDARESAIGFYQRFGMQVEGERFYKSEVAYVKMAIKVENLPS</sequence>
<keyword evidence="5" id="KW-1185">Reference proteome</keyword>
<dbReference type="KEGG" id="opf:CBP31_02205"/>
<dbReference type="Pfam" id="PF00583">
    <property type="entry name" value="Acetyltransf_1"/>
    <property type="match status" value="1"/>
</dbReference>
<dbReference type="Proteomes" id="UP000243937">
    <property type="component" value="Chromosome"/>
</dbReference>
<dbReference type="PANTHER" id="PTHR43420">
    <property type="entry name" value="ACETYLTRANSFERASE"/>
    <property type="match status" value="1"/>
</dbReference>
<dbReference type="AlphaFoldDB" id="A0A1Y0D2Z4"/>
<evidence type="ECO:0000256" key="2">
    <source>
        <dbReference type="ARBA" id="ARBA00023315"/>
    </source>
</evidence>
<dbReference type="OrthoDB" id="1178186at2"/>
<dbReference type="Gene3D" id="3.40.630.30">
    <property type="match status" value="1"/>
</dbReference>
<reference evidence="4 5" key="1">
    <citation type="journal article" date="2014" name="Int. J. Syst. Evol. Microbiol.">
        <title>Oceanisphaera profunda sp. nov., a marine bacterium isolated from deep-sea sediment, and emended description of the genus Oceanisphaera.</title>
        <authorList>
            <person name="Xu Z."/>
            <person name="Zhang X.Y."/>
            <person name="Su H.N."/>
            <person name="Yu Z.C."/>
            <person name="Liu C."/>
            <person name="Li H."/>
            <person name="Chen X.L."/>
            <person name="Song X.Y."/>
            <person name="Xie B.B."/>
            <person name="Qin Q.L."/>
            <person name="Zhou B.C."/>
            <person name="Shi M."/>
            <person name="Huang Y."/>
            <person name="Zhang Y.Z."/>
        </authorList>
    </citation>
    <scope>NUCLEOTIDE SEQUENCE [LARGE SCALE GENOMIC DNA]</scope>
    <source>
        <strain evidence="4 5">SM1222</strain>
    </source>
</reference>
<proteinExistence type="predicted"/>
<keyword evidence="2" id="KW-0012">Acyltransferase</keyword>
<dbReference type="PROSITE" id="PS51186">
    <property type="entry name" value="GNAT"/>
    <property type="match status" value="1"/>
</dbReference>
<name>A0A1Y0D2Z4_9GAMM</name>
<dbReference type="InterPro" id="IPR016181">
    <property type="entry name" value="Acyl_CoA_acyltransferase"/>
</dbReference>
<dbReference type="GO" id="GO:0016747">
    <property type="term" value="F:acyltransferase activity, transferring groups other than amino-acyl groups"/>
    <property type="evidence" value="ECO:0007669"/>
    <property type="project" value="InterPro"/>
</dbReference>
<dbReference type="PANTHER" id="PTHR43420:SF12">
    <property type="entry name" value="N-ACETYLTRANSFERASE DOMAIN-CONTAINING PROTEIN"/>
    <property type="match status" value="1"/>
</dbReference>
<dbReference type="SUPFAM" id="SSF55729">
    <property type="entry name" value="Acyl-CoA N-acyltransferases (Nat)"/>
    <property type="match status" value="1"/>
</dbReference>
<evidence type="ECO:0000256" key="1">
    <source>
        <dbReference type="ARBA" id="ARBA00022679"/>
    </source>
</evidence>
<organism evidence="4 5">
    <name type="scientific">Oceanisphaera profunda</name>
    <dbReference type="NCBI Taxonomy" id="1416627"/>
    <lineage>
        <taxon>Bacteria</taxon>
        <taxon>Pseudomonadati</taxon>
        <taxon>Pseudomonadota</taxon>
        <taxon>Gammaproteobacteria</taxon>
        <taxon>Aeromonadales</taxon>
        <taxon>Aeromonadaceae</taxon>
        <taxon>Oceanisphaera</taxon>
    </lineage>
</organism>